<feature type="compositionally biased region" description="Basic residues" evidence="1">
    <location>
        <begin position="39"/>
        <end position="80"/>
    </location>
</feature>
<dbReference type="Proteomes" id="UP001274896">
    <property type="component" value="Unassembled WGS sequence"/>
</dbReference>
<reference evidence="2" key="1">
    <citation type="submission" date="2023-06" db="EMBL/GenBank/DDBJ databases">
        <title>Male Hemibagrus guttatus genome.</title>
        <authorList>
            <person name="Bian C."/>
        </authorList>
    </citation>
    <scope>NUCLEOTIDE SEQUENCE</scope>
    <source>
        <strain evidence="2">Male_cb2023</strain>
        <tissue evidence="2">Muscle</tissue>
    </source>
</reference>
<dbReference type="InterPro" id="IPR050150">
    <property type="entry name" value="IgV_Light_Chain"/>
</dbReference>
<organism evidence="2 3">
    <name type="scientific">Hemibagrus guttatus</name>
    <dbReference type="NCBI Taxonomy" id="175788"/>
    <lineage>
        <taxon>Eukaryota</taxon>
        <taxon>Metazoa</taxon>
        <taxon>Chordata</taxon>
        <taxon>Craniata</taxon>
        <taxon>Vertebrata</taxon>
        <taxon>Euteleostomi</taxon>
        <taxon>Actinopterygii</taxon>
        <taxon>Neopterygii</taxon>
        <taxon>Teleostei</taxon>
        <taxon>Ostariophysi</taxon>
        <taxon>Siluriformes</taxon>
        <taxon>Bagridae</taxon>
        <taxon>Hemibagrus</taxon>
    </lineage>
</organism>
<feature type="region of interest" description="Disordered" evidence="1">
    <location>
        <begin position="36"/>
        <end position="89"/>
    </location>
</feature>
<proteinExistence type="predicted"/>
<accession>A0AAE0UZR9</accession>
<sequence>MTESCCYSNFTHSYHDFDPRLHLDTDPLDSSACFVDKKVVRKKKKKKKKQKRKKKKKKKKKKRKKKKKKKKKKKRKKKKNRNLEKLPKILIKLANQRESGIPARFSGTGSGSDFTLTISGVQTEDAGDYYWAELPLHQ</sequence>
<dbReference type="EMBL" id="JAUCMX010000013">
    <property type="protein sequence ID" value="KAK3526108.1"/>
    <property type="molecule type" value="Genomic_DNA"/>
</dbReference>
<dbReference type="InterPro" id="IPR013783">
    <property type="entry name" value="Ig-like_fold"/>
</dbReference>
<evidence type="ECO:0000313" key="2">
    <source>
        <dbReference type="EMBL" id="KAK3526108.1"/>
    </source>
</evidence>
<dbReference type="InterPro" id="IPR036179">
    <property type="entry name" value="Ig-like_dom_sf"/>
</dbReference>
<evidence type="ECO:0000313" key="3">
    <source>
        <dbReference type="Proteomes" id="UP001274896"/>
    </source>
</evidence>
<evidence type="ECO:0008006" key="4">
    <source>
        <dbReference type="Google" id="ProtNLM"/>
    </source>
</evidence>
<dbReference type="AlphaFoldDB" id="A0AAE0UZR9"/>
<comment type="caution">
    <text evidence="2">The sequence shown here is derived from an EMBL/GenBank/DDBJ whole genome shotgun (WGS) entry which is preliminary data.</text>
</comment>
<name>A0AAE0UZR9_9TELE</name>
<protein>
    <recommendedName>
        <fullName evidence="4">Immunoglobulin V-set domain-containing protein</fullName>
    </recommendedName>
</protein>
<keyword evidence="3" id="KW-1185">Reference proteome</keyword>
<dbReference type="Gene3D" id="2.60.40.10">
    <property type="entry name" value="Immunoglobulins"/>
    <property type="match status" value="1"/>
</dbReference>
<dbReference type="SUPFAM" id="SSF48726">
    <property type="entry name" value="Immunoglobulin"/>
    <property type="match status" value="1"/>
</dbReference>
<dbReference type="PANTHER" id="PTHR23267">
    <property type="entry name" value="IMMUNOGLOBULIN LIGHT CHAIN"/>
    <property type="match status" value="1"/>
</dbReference>
<gene>
    <name evidence="2" type="ORF">QTP70_015955</name>
</gene>
<evidence type="ECO:0000256" key="1">
    <source>
        <dbReference type="SAM" id="MobiDB-lite"/>
    </source>
</evidence>